<evidence type="ECO:0000313" key="3">
    <source>
        <dbReference type="Proteomes" id="UP000587527"/>
    </source>
</evidence>
<feature type="region of interest" description="Disordered" evidence="1">
    <location>
        <begin position="1"/>
        <end position="23"/>
    </location>
</feature>
<sequence>MTTHEGIRHHDAPPPIPDTVDPALRSQWDDLTAATPAPPAFDPGMLTGLPQPVRRWLTHAIAPGTPLRRSAVLHQQGQIKLGRWWRYRADWALAPLSGFIWAARTSLGPVTIRGFDRYTRSTGEMRWDLFGLVPFMRATGPDVTRSALGRLAAELCFVPAAALAAELVWSPVDDHRATAAVTVDGSTSRLTITVADTGTLTRVDVPRWGQPGGTAFGEHLFTAVLDGPERDFDGYTIPVTGRAGWWHCPDGCASEEFIRFSIDQAHYR</sequence>
<name>A0A841C5D3_9ACTN</name>
<feature type="compositionally biased region" description="Basic and acidic residues" evidence="1">
    <location>
        <begin position="1"/>
        <end position="12"/>
    </location>
</feature>
<organism evidence="2 3">
    <name type="scientific">Allocatelliglobosispora scoriae</name>
    <dbReference type="NCBI Taxonomy" id="643052"/>
    <lineage>
        <taxon>Bacteria</taxon>
        <taxon>Bacillati</taxon>
        <taxon>Actinomycetota</taxon>
        <taxon>Actinomycetes</taxon>
        <taxon>Micromonosporales</taxon>
        <taxon>Micromonosporaceae</taxon>
        <taxon>Allocatelliglobosispora</taxon>
    </lineage>
</organism>
<dbReference type="InterPro" id="IPR046674">
    <property type="entry name" value="DUF6544"/>
</dbReference>
<keyword evidence="3" id="KW-1185">Reference proteome</keyword>
<evidence type="ECO:0000256" key="1">
    <source>
        <dbReference type="SAM" id="MobiDB-lite"/>
    </source>
</evidence>
<protein>
    <submittedName>
        <fullName evidence="2">Uncharacterized protein</fullName>
    </submittedName>
</protein>
<dbReference type="EMBL" id="JACHMN010000003">
    <property type="protein sequence ID" value="MBB5874282.1"/>
    <property type="molecule type" value="Genomic_DNA"/>
</dbReference>
<reference evidence="2 3" key="1">
    <citation type="submission" date="2020-08" db="EMBL/GenBank/DDBJ databases">
        <title>Sequencing the genomes of 1000 actinobacteria strains.</title>
        <authorList>
            <person name="Klenk H.-P."/>
        </authorList>
    </citation>
    <scope>NUCLEOTIDE SEQUENCE [LARGE SCALE GENOMIC DNA]</scope>
    <source>
        <strain evidence="2 3">DSM 45362</strain>
    </source>
</reference>
<gene>
    <name evidence="2" type="ORF">F4553_007716</name>
</gene>
<dbReference type="RefSeq" id="WP_184846297.1">
    <property type="nucleotide sequence ID" value="NZ_JACHMN010000003.1"/>
</dbReference>
<comment type="caution">
    <text evidence="2">The sequence shown here is derived from an EMBL/GenBank/DDBJ whole genome shotgun (WGS) entry which is preliminary data.</text>
</comment>
<dbReference type="Pfam" id="PF20181">
    <property type="entry name" value="DUF6544"/>
    <property type="match status" value="1"/>
</dbReference>
<accession>A0A841C5D3</accession>
<dbReference type="AlphaFoldDB" id="A0A841C5D3"/>
<proteinExistence type="predicted"/>
<evidence type="ECO:0000313" key="2">
    <source>
        <dbReference type="EMBL" id="MBB5874282.1"/>
    </source>
</evidence>
<dbReference type="Proteomes" id="UP000587527">
    <property type="component" value="Unassembled WGS sequence"/>
</dbReference>